<evidence type="ECO:0000256" key="7">
    <source>
        <dbReference type="ARBA" id="ARBA00023034"/>
    </source>
</evidence>
<dbReference type="FunFam" id="1.20.58.400:FF:000001">
    <property type="entry name" value="Vesicle transport through interaction with t-SNAREs homolog 1A"/>
    <property type="match status" value="1"/>
</dbReference>
<proteinExistence type="inferred from homology"/>
<evidence type="ECO:0000256" key="10">
    <source>
        <dbReference type="ARBA" id="ARBA00046280"/>
    </source>
</evidence>
<dbReference type="Gene3D" id="1.20.58.400">
    <property type="entry name" value="t-snare proteins"/>
    <property type="match status" value="1"/>
</dbReference>
<dbReference type="GO" id="GO:0006891">
    <property type="term" value="P:intra-Golgi vesicle-mediated transport"/>
    <property type="evidence" value="ECO:0007669"/>
    <property type="project" value="TreeGrafter"/>
</dbReference>
<dbReference type="FunFam" id="1.20.5.110:FF:000078">
    <property type="entry name" value="Vesicle transport through interaction with t-SNAREs 1A"/>
    <property type="match status" value="1"/>
</dbReference>
<feature type="transmembrane region" description="Helical" evidence="16">
    <location>
        <begin position="191"/>
        <end position="212"/>
    </location>
</feature>
<comment type="similarity">
    <text evidence="2">Belongs to the VTI1 family.</text>
</comment>
<comment type="subcellular location">
    <subcellularLocation>
        <location evidence="10">Endomembrane system</location>
        <topology evidence="10">Single-pass type IV membrane protein</topology>
    </subcellularLocation>
    <subcellularLocation>
        <location evidence="1">Golgi apparatus membrane</location>
        <topology evidence="1">Single-pass membrane protein</topology>
    </subcellularLocation>
</comment>
<dbReference type="GO" id="GO:0005829">
    <property type="term" value="C:cytosol"/>
    <property type="evidence" value="ECO:0007669"/>
    <property type="project" value="GOC"/>
</dbReference>
<dbReference type="GO" id="GO:0016236">
    <property type="term" value="P:macroautophagy"/>
    <property type="evidence" value="ECO:0007669"/>
    <property type="project" value="TreeGrafter"/>
</dbReference>
<gene>
    <name evidence="19" type="primary">LOC106078564</name>
</gene>
<evidence type="ECO:0000256" key="5">
    <source>
        <dbReference type="ARBA" id="ARBA00022927"/>
    </source>
</evidence>
<keyword evidence="7" id="KW-0333">Golgi apparatus</keyword>
<name>A0A9W2ZJT5_BIOGL</name>
<dbReference type="GO" id="GO:0000149">
    <property type="term" value="F:SNARE binding"/>
    <property type="evidence" value="ECO:0007669"/>
    <property type="project" value="TreeGrafter"/>
</dbReference>
<dbReference type="GO" id="GO:0031902">
    <property type="term" value="C:late endosome membrane"/>
    <property type="evidence" value="ECO:0007669"/>
    <property type="project" value="TreeGrafter"/>
</dbReference>
<accession>A0A9W2ZJT5</accession>
<keyword evidence="4 16" id="KW-0812">Transmembrane</keyword>
<dbReference type="GO" id="GO:0012507">
    <property type="term" value="C:ER to Golgi transport vesicle membrane"/>
    <property type="evidence" value="ECO:0007669"/>
    <property type="project" value="TreeGrafter"/>
</dbReference>
<keyword evidence="9 16" id="KW-0472">Membrane</keyword>
<dbReference type="OrthoDB" id="430637at2759"/>
<keyword evidence="8 15" id="KW-0175">Coiled coil</keyword>
<sequence length="216" mass="24838">MSLIQSYEQQYSSVTADITHNIGKIAISHGAEKQSYVKQADKLFDEAHELLEQMDLEVKELESKERQKYQTRVKSFKAELIKLQADLKRAKLGIDANRDELLGEDTHDSEDQRTRLLDNTETLERSGRRLDHGYRIAVETEQIGSQIMDDLHHQRQTITRSRARLQEMDSALGKSSRVLSGMMQRVIQNRVMLLGVGLIVLVAIILFIYFMVRAHS</sequence>
<dbReference type="GO" id="GO:0006886">
    <property type="term" value="P:intracellular protein transport"/>
    <property type="evidence" value="ECO:0007669"/>
    <property type="project" value="InterPro"/>
</dbReference>
<dbReference type="GO" id="GO:0042147">
    <property type="term" value="P:retrograde transport, endosome to Golgi"/>
    <property type="evidence" value="ECO:0007669"/>
    <property type="project" value="TreeGrafter"/>
</dbReference>
<protein>
    <recommendedName>
        <fullName evidence="12">Vesicle transport through interaction with t-SNAREs homolog 1A</fullName>
    </recommendedName>
    <alternativeName>
        <fullName evidence="14">Vesicle transport v-SNARE protein Vti1-like 2</fullName>
    </alternativeName>
    <alternativeName>
        <fullName evidence="13">Vti1-rp2</fullName>
    </alternativeName>
</protein>
<dbReference type="Gene3D" id="1.20.5.110">
    <property type="match status" value="1"/>
</dbReference>
<dbReference type="OMA" id="MEYEAND"/>
<dbReference type="PANTHER" id="PTHR21230">
    <property type="entry name" value="VESICLE TRANSPORT V-SNARE PROTEIN VTI1-RELATED"/>
    <property type="match status" value="1"/>
</dbReference>
<dbReference type="GO" id="GO:0005789">
    <property type="term" value="C:endoplasmic reticulum membrane"/>
    <property type="evidence" value="ECO:0007669"/>
    <property type="project" value="TreeGrafter"/>
</dbReference>
<evidence type="ECO:0000256" key="8">
    <source>
        <dbReference type="ARBA" id="ARBA00023054"/>
    </source>
</evidence>
<evidence type="ECO:0000256" key="4">
    <source>
        <dbReference type="ARBA" id="ARBA00022692"/>
    </source>
</evidence>
<evidence type="ECO:0000259" key="17">
    <source>
        <dbReference type="SMART" id="SM00397"/>
    </source>
</evidence>
<evidence type="ECO:0000256" key="9">
    <source>
        <dbReference type="ARBA" id="ARBA00023136"/>
    </source>
</evidence>
<evidence type="ECO:0000256" key="6">
    <source>
        <dbReference type="ARBA" id="ARBA00022989"/>
    </source>
</evidence>
<dbReference type="GO" id="GO:0031201">
    <property type="term" value="C:SNARE complex"/>
    <property type="evidence" value="ECO:0007669"/>
    <property type="project" value="TreeGrafter"/>
</dbReference>
<dbReference type="GO" id="GO:0000139">
    <property type="term" value="C:Golgi membrane"/>
    <property type="evidence" value="ECO:0007669"/>
    <property type="project" value="UniProtKB-SubCell"/>
</dbReference>
<evidence type="ECO:0000256" key="1">
    <source>
        <dbReference type="ARBA" id="ARBA00004194"/>
    </source>
</evidence>
<organism evidence="18 19">
    <name type="scientific">Biomphalaria glabrata</name>
    <name type="common">Bloodfluke planorb</name>
    <name type="synonym">Freshwater snail</name>
    <dbReference type="NCBI Taxonomy" id="6526"/>
    <lineage>
        <taxon>Eukaryota</taxon>
        <taxon>Metazoa</taxon>
        <taxon>Spiralia</taxon>
        <taxon>Lophotrochozoa</taxon>
        <taxon>Mollusca</taxon>
        <taxon>Gastropoda</taxon>
        <taxon>Heterobranchia</taxon>
        <taxon>Euthyneura</taxon>
        <taxon>Panpulmonata</taxon>
        <taxon>Hygrophila</taxon>
        <taxon>Lymnaeoidea</taxon>
        <taxon>Planorbidae</taxon>
        <taxon>Biomphalaria</taxon>
    </lineage>
</organism>
<evidence type="ECO:0000313" key="18">
    <source>
        <dbReference type="Proteomes" id="UP001165740"/>
    </source>
</evidence>
<dbReference type="GO" id="GO:0006896">
    <property type="term" value="P:Golgi to vacuole transport"/>
    <property type="evidence" value="ECO:0007669"/>
    <property type="project" value="TreeGrafter"/>
</dbReference>
<evidence type="ECO:0000256" key="12">
    <source>
        <dbReference type="ARBA" id="ARBA00071612"/>
    </source>
</evidence>
<dbReference type="InterPro" id="IPR007705">
    <property type="entry name" value="Vesicle_trsprt_v-SNARE_N"/>
</dbReference>
<dbReference type="GO" id="GO:0005484">
    <property type="term" value="F:SNAP receptor activity"/>
    <property type="evidence" value="ECO:0007669"/>
    <property type="project" value="InterPro"/>
</dbReference>
<evidence type="ECO:0000256" key="13">
    <source>
        <dbReference type="ARBA" id="ARBA00081711"/>
    </source>
</evidence>
<dbReference type="Proteomes" id="UP001165740">
    <property type="component" value="Chromosome 2"/>
</dbReference>
<dbReference type="InterPro" id="IPR027027">
    <property type="entry name" value="GOSR2/Membrin/Bos1"/>
</dbReference>
<dbReference type="PIRSF" id="PIRSF028865">
    <property type="entry name" value="Membrin-2"/>
    <property type="match status" value="1"/>
</dbReference>
<dbReference type="GeneID" id="106078564"/>
<feature type="coiled-coil region" evidence="15">
    <location>
        <begin position="44"/>
        <end position="86"/>
    </location>
</feature>
<keyword evidence="6 16" id="KW-1133">Transmembrane helix</keyword>
<dbReference type="SUPFAM" id="SSF47661">
    <property type="entry name" value="t-snare proteins"/>
    <property type="match status" value="1"/>
</dbReference>
<dbReference type="Pfam" id="PF05008">
    <property type="entry name" value="V-SNARE"/>
    <property type="match status" value="1"/>
</dbReference>
<keyword evidence="3" id="KW-0813">Transport</keyword>
<dbReference type="SUPFAM" id="SSF58038">
    <property type="entry name" value="SNARE fusion complex"/>
    <property type="match status" value="1"/>
</dbReference>
<dbReference type="InterPro" id="IPR010989">
    <property type="entry name" value="SNARE"/>
</dbReference>
<evidence type="ECO:0000256" key="16">
    <source>
        <dbReference type="SAM" id="Phobius"/>
    </source>
</evidence>
<dbReference type="CDD" id="cd15891">
    <property type="entry name" value="SNARE_Vti1a"/>
    <property type="match status" value="1"/>
</dbReference>
<keyword evidence="18" id="KW-1185">Reference proteome</keyword>
<feature type="domain" description="T-SNARE coiled-coil homology" evidence="17">
    <location>
        <begin position="115"/>
        <end position="182"/>
    </location>
</feature>
<dbReference type="Pfam" id="PF12352">
    <property type="entry name" value="V-SNARE_C"/>
    <property type="match status" value="1"/>
</dbReference>
<reference evidence="19" key="1">
    <citation type="submission" date="2025-08" db="UniProtKB">
        <authorList>
            <consortium name="RefSeq"/>
        </authorList>
    </citation>
    <scope>IDENTIFICATION</scope>
</reference>
<evidence type="ECO:0000256" key="11">
    <source>
        <dbReference type="ARBA" id="ARBA00065755"/>
    </source>
</evidence>
<dbReference type="PANTHER" id="PTHR21230:SF26">
    <property type="entry name" value="VESICLE TRANSPORT THROUGH INTERACTION WITH T-SNARES HOMOLOG 1A"/>
    <property type="match status" value="1"/>
</dbReference>
<evidence type="ECO:0000256" key="3">
    <source>
        <dbReference type="ARBA" id="ARBA00022448"/>
    </source>
</evidence>
<comment type="subunit">
    <text evidence="11">Interacts with distinct SNARE complexes that contain either STX5 or STX6. Interacts with NAPA and, to a lesser extent, with NAPG. Identified in a complex containing STX6, STX12, VAMP4 and VTI1A.</text>
</comment>
<dbReference type="InterPro" id="IPR000727">
    <property type="entry name" value="T_SNARE_dom"/>
</dbReference>
<keyword evidence="5" id="KW-0653">Protein transport</keyword>
<dbReference type="RefSeq" id="XP_055875255.1">
    <property type="nucleotide sequence ID" value="XM_056019280.1"/>
</dbReference>
<evidence type="ECO:0000256" key="2">
    <source>
        <dbReference type="ARBA" id="ARBA00006108"/>
    </source>
</evidence>
<dbReference type="AlphaFoldDB" id="A0A9W2ZJT5"/>
<dbReference type="InterPro" id="IPR038407">
    <property type="entry name" value="v-SNARE_N_sf"/>
</dbReference>
<evidence type="ECO:0000256" key="14">
    <source>
        <dbReference type="ARBA" id="ARBA00082368"/>
    </source>
</evidence>
<evidence type="ECO:0000256" key="15">
    <source>
        <dbReference type="SAM" id="Coils"/>
    </source>
</evidence>
<evidence type="ECO:0000313" key="19">
    <source>
        <dbReference type="RefSeq" id="XP_055875255.1"/>
    </source>
</evidence>
<dbReference type="GO" id="GO:0048280">
    <property type="term" value="P:vesicle fusion with Golgi apparatus"/>
    <property type="evidence" value="ECO:0007669"/>
    <property type="project" value="TreeGrafter"/>
</dbReference>
<dbReference type="SMART" id="SM00397">
    <property type="entry name" value="t_SNARE"/>
    <property type="match status" value="1"/>
</dbReference>